<name>H1DL40_9BACT</name>
<protein>
    <submittedName>
        <fullName evidence="2">Uncharacterized protein</fullName>
    </submittedName>
</protein>
<dbReference type="STRING" id="742817.HMPREF9449_02976"/>
<dbReference type="PATRIC" id="fig|742817.3.peg.3185"/>
<gene>
    <name evidence="2" type="ORF">HMPREF9449_02976</name>
</gene>
<dbReference type="HOGENOM" id="CLU_146561_0_0_10"/>
<dbReference type="GeneID" id="98070494"/>
<proteinExistence type="predicted"/>
<feature type="coiled-coil region" evidence="1">
    <location>
        <begin position="30"/>
        <end position="64"/>
    </location>
</feature>
<reference evidence="2 3" key="1">
    <citation type="submission" date="2012-01" db="EMBL/GenBank/DDBJ databases">
        <title>The Genome Sequence of Odoribacter laneus YIT 12061.</title>
        <authorList>
            <consortium name="The Broad Institute Genome Sequencing Platform"/>
            <person name="Earl A."/>
            <person name="Ward D."/>
            <person name="Feldgarden M."/>
            <person name="Gevers D."/>
            <person name="Morotomi M."/>
            <person name="Young S.K."/>
            <person name="Zeng Q."/>
            <person name="Gargeya S."/>
            <person name="Fitzgerald M."/>
            <person name="Haas B."/>
            <person name="Abouelleil A."/>
            <person name="Alvarado L."/>
            <person name="Arachchi H.M."/>
            <person name="Berlin A."/>
            <person name="Chapman S.B."/>
            <person name="Gearin G."/>
            <person name="Goldberg J."/>
            <person name="Griggs A."/>
            <person name="Gujja S."/>
            <person name="Hansen M."/>
            <person name="Heiman D."/>
            <person name="Howarth C."/>
            <person name="Larimer J."/>
            <person name="Lui A."/>
            <person name="MacDonald P.J.P."/>
            <person name="McCowen C."/>
            <person name="Montmayeur A."/>
            <person name="Murphy C."/>
            <person name="Neiman D."/>
            <person name="Pearson M."/>
            <person name="Priest M."/>
            <person name="Roberts A."/>
            <person name="Saif S."/>
            <person name="Shea T."/>
            <person name="Sisk P."/>
            <person name="Stolte C."/>
            <person name="Sykes S."/>
            <person name="Wortman J."/>
            <person name="Nusbaum C."/>
            <person name="Birren B."/>
        </authorList>
    </citation>
    <scope>NUCLEOTIDE SEQUENCE [LARGE SCALE GENOMIC DNA]</scope>
    <source>
        <strain evidence="2 3">YIT 12061</strain>
    </source>
</reference>
<comment type="caution">
    <text evidence="2">The sequence shown here is derived from an EMBL/GenBank/DDBJ whole genome shotgun (WGS) entry which is preliminary data.</text>
</comment>
<keyword evidence="3" id="KW-1185">Reference proteome</keyword>
<dbReference type="RefSeq" id="WP_009138119.1">
    <property type="nucleotide sequence ID" value="NZ_JH594598.1"/>
</dbReference>
<evidence type="ECO:0000313" key="2">
    <source>
        <dbReference type="EMBL" id="EHP45131.1"/>
    </source>
</evidence>
<dbReference type="eggNOG" id="ENOG5033ANW">
    <property type="taxonomic scope" value="Bacteria"/>
</dbReference>
<evidence type="ECO:0000256" key="1">
    <source>
        <dbReference type="SAM" id="Coils"/>
    </source>
</evidence>
<accession>H1DL40</accession>
<evidence type="ECO:0000313" key="3">
    <source>
        <dbReference type="Proteomes" id="UP000004892"/>
    </source>
</evidence>
<organism evidence="2 3">
    <name type="scientific">Odoribacter laneus YIT 12061</name>
    <dbReference type="NCBI Taxonomy" id="742817"/>
    <lineage>
        <taxon>Bacteria</taxon>
        <taxon>Pseudomonadati</taxon>
        <taxon>Bacteroidota</taxon>
        <taxon>Bacteroidia</taxon>
        <taxon>Bacteroidales</taxon>
        <taxon>Odoribacteraceae</taxon>
        <taxon>Odoribacter</taxon>
    </lineage>
</organism>
<dbReference type="AlphaFoldDB" id="H1DL40"/>
<dbReference type="EMBL" id="ADMC01000034">
    <property type="protein sequence ID" value="EHP45131.1"/>
    <property type="molecule type" value="Genomic_DNA"/>
</dbReference>
<keyword evidence="1" id="KW-0175">Coiled coil</keyword>
<sequence>MTERQDAVLNELKFKVERLIKLYISSLEKNRDQENRIQQLLSEIENLKSENQILNEELKTARVANAISGSSDGSYEAKMRINQLVREIDKCIALLNN</sequence>
<dbReference type="Proteomes" id="UP000004892">
    <property type="component" value="Unassembled WGS sequence"/>
</dbReference>